<gene>
    <name evidence="1" type="ORF">K1T71_008710</name>
</gene>
<dbReference type="Proteomes" id="UP000824533">
    <property type="component" value="Linkage Group LG15"/>
</dbReference>
<protein>
    <submittedName>
        <fullName evidence="1">Uncharacterized protein</fullName>
    </submittedName>
</protein>
<evidence type="ECO:0000313" key="2">
    <source>
        <dbReference type="Proteomes" id="UP000824533"/>
    </source>
</evidence>
<name>A0ACC1CVE6_9NEOP</name>
<accession>A0ACC1CVE6</accession>
<keyword evidence="2" id="KW-1185">Reference proteome</keyword>
<reference evidence="1 2" key="1">
    <citation type="journal article" date="2021" name="Front. Genet.">
        <title>Chromosome-Level Genome Assembly Reveals Significant Gene Expansion in the Toll and IMD Signaling Pathways of Dendrolimus kikuchii.</title>
        <authorList>
            <person name="Zhou J."/>
            <person name="Wu P."/>
            <person name="Xiong Z."/>
            <person name="Liu N."/>
            <person name="Zhao N."/>
            <person name="Ji M."/>
            <person name="Qiu Y."/>
            <person name="Yang B."/>
        </authorList>
    </citation>
    <scope>NUCLEOTIDE SEQUENCE [LARGE SCALE GENOMIC DNA]</scope>
    <source>
        <strain evidence="1">Ann1</strain>
    </source>
</reference>
<dbReference type="EMBL" id="CM034401">
    <property type="protein sequence ID" value="KAJ0175551.1"/>
    <property type="molecule type" value="Genomic_DNA"/>
</dbReference>
<organism evidence="1 2">
    <name type="scientific">Dendrolimus kikuchii</name>
    <dbReference type="NCBI Taxonomy" id="765133"/>
    <lineage>
        <taxon>Eukaryota</taxon>
        <taxon>Metazoa</taxon>
        <taxon>Ecdysozoa</taxon>
        <taxon>Arthropoda</taxon>
        <taxon>Hexapoda</taxon>
        <taxon>Insecta</taxon>
        <taxon>Pterygota</taxon>
        <taxon>Neoptera</taxon>
        <taxon>Endopterygota</taxon>
        <taxon>Lepidoptera</taxon>
        <taxon>Glossata</taxon>
        <taxon>Ditrysia</taxon>
        <taxon>Bombycoidea</taxon>
        <taxon>Lasiocampidae</taxon>
        <taxon>Dendrolimus</taxon>
    </lineage>
</organism>
<comment type="caution">
    <text evidence="1">The sequence shown here is derived from an EMBL/GenBank/DDBJ whole genome shotgun (WGS) entry which is preliminary data.</text>
</comment>
<evidence type="ECO:0000313" key="1">
    <source>
        <dbReference type="EMBL" id="KAJ0175551.1"/>
    </source>
</evidence>
<proteinExistence type="predicted"/>
<feature type="non-terminal residue" evidence="1">
    <location>
        <position position="1"/>
    </location>
</feature>
<sequence length="127" mass="14494">ETVANASIKLLVKQSSNVSHLKPNSIVGVTVLFHRFLGVCNSPLGYREGEEPRCRTEQIIYYPSFCRWNAPPYLLLWNSCHPNFQATCTRAICLDFCDVPSKLDLLELIVEDHFGCTGIRNRGRFFE</sequence>